<feature type="domain" description="Fido" evidence="3">
    <location>
        <begin position="1"/>
        <end position="145"/>
    </location>
</feature>
<feature type="binding site" evidence="2">
    <location>
        <begin position="84"/>
        <end position="91"/>
    </location>
    <ligand>
        <name>ATP</name>
        <dbReference type="ChEBI" id="CHEBI:30616"/>
    </ligand>
</feature>
<evidence type="ECO:0000313" key="5">
    <source>
        <dbReference type="Proteomes" id="UP000705283"/>
    </source>
</evidence>
<proteinExistence type="predicted"/>
<evidence type="ECO:0000313" key="4">
    <source>
        <dbReference type="EMBL" id="MBF6636369.1"/>
    </source>
</evidence>
<evidence type="ECO:0000256" key="1">
    <source>
        <dbReference type="PIRSR" id="PIRSR640198-1"/>
    </source>
</evidence>
<dbReference type="RefSeq" id="WP_084984092.1">
    <property type="nucleotide sequence ID" value="NZ_CBCSCF010000004.1"/>
</dbReference>
<dbReference type="Proteomes" id="UP000705283">
    <property type="component" value="Unassembled WGS sequence"/>
</dbReference>
<dbReference type="AlphaFoldDB" id="A0AA40X0V6"/>
<dbReference type="GO" id="GO:0005524">
    <property type="term" value="F:ATP binding"/>
    <property type="evidence" value="ECO:0007669"/>
    <property type="project" value="UniProtKB-KW"/>
</dbReference>
<dbReference type="InterPro" id="IPR036597">
    <property type="entry name" value="Fido-like_dom_sf"/>
</dbReference>
<dbReference type="PANTHER" id="PTHR13504">
    <property type="entry name" value="FIDO DOMAIN-CONTAINING PROTEIN DDB_G0283145"/>
    <property type="match status" value="1"/>
</dbReference>
<dbReference type="PROSITE" id="PS51459">
    <property type="entry name" value="FIDO"/>
    <property type="match status" value="1"/>
</dbReference>
<feature type="binding site" evidence="2">
    <location>
        <begin position="23"/>
        <end position="33"/>
    </location>
    <ligand>
        <name>ATP</name>
        <dbReference type="ChEBI" id="CHEBI:30616"/>
    </ligand>
</feature>
<dbReference type="SUPFAM" id="SSF140931">
    <property type="entry name" value="Fic-like"/>
    <property type="match status" value="1"/>
</dbReference>
<accession>A0AA40X0V6</accession>
<dbReference type="Gene3D" id="1.10.3290.10">
    <property type="entry name" value="Fido-like domain"/>
    <property type="match status" value="1"/>
</dbReference>
<dbReference type="Pfam" id="PF02661">
    <property type="entry name" value="Fic"/>
    <property type="match status" value="1"/>
</dbReference>
<dbReference type="InterPro" id="IPR003812">
    <property type="entry name" value="Fido"/>
</dbReference>
<dbReference type="InterPro" id="IPR040198">
    <property type="entry name" value="Fido_containing"/>
</dbReference>
<organism evidence="4 5">
    <name type="scientific">Rouxiella silvae</name>
    <dbReference type="NCBI Taxonomy" id="1646373"/>
    <lineage>
        <taxon>Bacteria</taxon>
        <taxon>Pseudomonadati</taxon>
        <taxon>Pseudomonadota</taxon>
        <taxon>Gammaproteobacteria</taxon>
        <taxon>Enterobacterales</taxon>
        <taxon>Yersiniaceae</taxon>
        <taxon>Rouxiella</taxon>
    </lineage>
</organism>
<feature type="active site" evidence="1">
    <location>
        <position position="80"/>
    </location>
</feature>
<name>A0AA40X0V6_9GAMM</name>
<reference evidence="4" key="1">
    <citation type="submission" date="2020-11" db="EMBL/GenBank/DDBJ databases">
        <authorList>
            <person name="Lee S.D."/>
        </authorList>
    </citation>
    <scope>NUCLEOTIDE SEQUENCE</scope>
    <source>
        <strain evidence="4">SAP-2</strain>
    </source>
</reference>
<keyword evidence="2" id="KW-0547">Nucleotide-binding</keyword>
<comment type="caution">
    <text evidence="4">The sequence shown here is derived from an EMBL/GenBank/DDBJ whole genome shotgun (WGS) entry which is preliminary data.</text>
</comment>
<dbReference type="PANTHER" id="PTHR13504:SF38">
    <property type="entry name" value="FIDO DOMAIN-CONTAINING PROTEIN"/>
    <property type="match status" value="1"/>
</dbReference>
<protein>
    <submittedName>
        <fullName evidence="4">Fic family protein</fullName>
    </submittedName>
</protein>
<gene>
    <name evidence="4" type="ORF">ITX54_06795</name>
</gene>
<dbReference type="EMBL" id="JADMKS010000002">
    <property type="protein sequence ID" value="MBF6636369.1"/>
    <property type="molecule type" value="Genomic_DNA"/>
</dbReference>
<keyword evidence="2" id="KW-0067">ATP-binding</keyword>
<evidence type="ECO:0000259" key="3">
    <source>
        <dbReference type="PROSITE" id="PS51459"/>
    </source>
</evidence>
<reference evidence="4" key="2">
    <citation type="submission" date="2022-09" db="EMBL/GenBank/DDBJ databases">
        <title>Rouxiella aceris sp. nov., isolated from tree sap and emended description of the genus Rhouxiella.</title>
        <authorList>
            <person name="Kim I.S."/>
        </authorList>
    </citation>
    <scope>NUCLEOTIDE SEQUENCE</scope>
    <source>
        <strain evidence="4">SAP-2</strain>
    </source>
</reference>
<sequence length="254" mass="29011">MVTEDALENGHSAGEIRNAAVFVKNIVTGDTVHEPPPYEQIETMLAMICDYANAEHRLGGEFIHPIIKACVLHFMIGYIHPFFDGNGRTARALFYWYMLKSGYENFRYISISALLKAAPKKYMKSFLYTETDENDLTHFIDYQLSIIIRALERFTQYVRDKVAELHNAIEAIKTSPLNDRLSLHHITILEKALKHSGRTFTVKEIENDFNVSSTAARGYLDKLAEMDLLIKFKLSGRTQGYIAPANLRERLCVS</sequence>
<evidence type="ECO:0000256" key="2">
    <source>
        <dbReference type="PIRSR" id="PIRSR640198-2"/>
    </source>
</evidence>